<dbReference type="OrthoDB" id="3553147at2759"/>
<gene>
    <name evidence="2" type="ORF">EDB81DRAFT_692479</name>
</gene>
<dbReference type="EMBL" id="JAGMUV010000011">
    <property type="protein sequence ID" value="KAH7140930.1"/>
    <property type="molecule type" value="Genomic_DNA"/>
</dbReference>
<dbReference type="Pfam" id="PF26639">
    <property type="entry name" value="Het-6_barrel"/>
    <property type="match status" value="1"/>
</dbReference>
<comment type="caution">
    <text evidence="2">The sequence shown here is derived from an EMBL/GenBank/DDBJ whole genome shotgun (WGS) entry which is preliminary data.</text>
</comment>
<evidence type="ECO:0000313" key="3">
    <source>
        <dbReference type="Proteomes" id="UP000738349"/>
    </source>
</evidence>
<dbReference type="PANTHER" id="PTHR24148">
    <property type="entry name" value="ANKYRIN REPEAT DOMAIN-CONTAINING PROTEIN 39 HOMOLOG-RELATED"/>
    <property type="match status" value="1"/>
</dbReference>
<sequence length="613" mass="69282">MAPYQYTKLDEPGQTRLLHLLPGTGELYFNLESVNLDDNPEYEAISYCWGNATDTRTVYCEKGSLQITVSLFSALKQLRFPDRPRTLWADAVCINQDDIVEKGTQVKLMSQIYSKTSRILIWLGEDKAGLEGVRESVAEASALLPPDTYDGEEIREIQRRLFRDTSELRKQGKPNIHDHDWASINHLFLRPWFERKWIIQEVVMAPDNIPRLMMCGDIELSWSDLASLAYRLCAYGVTWSVCGLSVVNAYAPHMASFWIDESKPQRNANNAFMIMLIKYYRPQGTLLDCFIATVMFQCTNHRDHIYALLNLASSAGLEPDYSLSAEEVWERFGIKCLVDDQNLKFLALTACLGRDKSSDLPSWVPALNGKMISNPITSYTIRSPCFRAGGSITPLIAVSANNRLLHLSGRIIDTVKVTTRSLADIPFPSEADVLPKTGFSSQVKMWKSIWFQECRDLAADGDWFNFAPAKKRAFLKTMICEMTGMRDPAPEELIDAVEVYLNYNTDFFTPGYVLSETVRDTILTHGGIIEHSILALVSSLRFCITEEQRFGQVSKETKPGDLICVLLGAEVPYILRLEKTGNYQLVGECYLHGVMQGETLSDGKYETKPIILE</sequence>
<proteinExistence type="predicted"/>
<dbReference type="InterPro" id="IPR010730">
    <property type="entry name" value="HET"/>
</dbReference>
<feature type="domain" description="Heterokaryon incompatibility" evidence="1">
    <location>
        <begin position="42"/>
        <end position="201"/>
    </location>
</feature>
<protein>
    <submittedName>
        <fullName evidence="2">Heterokaryon incompatibility protein-domain-containing protein</fullName>
    </submittedName>
</protein>
<evidence type="ECO:0000259" key="1">
    <source>
        <dbReference type="Pfam" id="PF06985"/>
    </source>
</evidence>
<accession>A0A9P9J3Q7</accession>
<dbReference type="Proteomes" id="UP000738349">
    <property type="component" value="Unassembled WGS sequence"/>
</dbReference>
<evidence type="ECO:0000313" key="2">
    <source>
        <dbReference type="EMBL" id="KAH7140930.1"/>
    </source>
</evidence>
<dbReference type="InterPro" id="IPR052895">
    <property type="entry name" value="HetReg/Transcr_Mod"/>
</dbReference>
<keyword evidence="3" id="KW-1185">Reference proteome</keyword>
<dbReference type="Pfam" id="PF06985">
    <property type="entry name" value="HET"/>
    <property type="match status" value="1"/>
</dbReference>
<reference evidence="2" key="1">
    <citation type="journal article" date="2021" name="Nat. Commun.">
        <title>Genetic determinants of endophytism in the Arabidopsis root mycobiome.</title>
        <authorList>
            <person name="Mesny F."/>
            <person name="Miyauchi S."/>
            <person name="Thiergart T."/>
            <person name="Pickel B."/>
            <person name="Atanasova L."/>
            <person name="Karlsson M."/>
            <person name="Huettel B."/>
            <person name="Barry K.W."/>
            <person name="Haridas S."/>
            <person name="Chen C."/>
            <person name="Bauer D."/>
            <person name="Andreopoulos W."/>
            <person name="Pangilinan J."/>
            <person name="LaButti K."/>
            <person name="Riley R."/>
            <person name="Lipzen A."/>
            <person name="Clum A."/>
            <person name="Drula E."/>
            <person name="Henrissat B."/>
            <person name="Kohler A."/>
            <person name="Grigoriev I.V."/>
            <person name="Martin F.M."/>
            <person name="Hacquard S."/>
        </authorList>
    </citation>
    <scope>NUCLEOTIDE SEQUENCE</scope>
    <source>
        <strain evidence="2">MPI-CAGE-AT-0147</strain>
    </source>
</reference>
<dbReference type="PANTHER" id="PTHR24148:SF64">
    <property type="entry name" value="HETEROKARYON INCOMPATIBILITY DOMAIN-CONTAINING PROTEIN"/>
    <property type="match status" value="1"/>
</dbReference>
<organism evidence="2 3">
    <name type="scientific">Dactylonectria macrodidyma</name>
    <dbReference type="NCBI Taxonomy" id="307937"/>
    <lineage>
        <taxon>Eukaryota</taxon>
        <taxon>Fungi</taxon>
        <taxon>Dikarya</taxon>
        <taxon>Ascomycota</taxon>
        <taxon>Pezizomycotina</taxon>
        <taxon>Sordariomycetes</taxon>
        <taxon>Hypocreomycetidae</taxon>
        <taxon>Hypocreales</taxon>
        <taxon>Nectriaceae</taxon>
        <taxon>Dactylonectria</taxon>
    </lineage>
</organism>
<name>A0A9P9J3Q7_9HYPO</name>
<dbReference type="AlphaFoldDB" id="A0A9P9J3Q7"/>